<dbReference type="WBParaSite" id="JU765_v2.g14798.t1">
    <property type="protein sequence ID" value="JU765_v2.g14798.t1"/>
    <property type="gene ID" value="JU765_v2.g14798"/>
</dbReference>
<evidence type="ECO:0000313" key="2">
    <source>
        <dbReference type="WBParaSite" id="JU765_v2.g14798.t1"/>
    </source>
</evidence>
<organism evidence="1 2">
    <name type="scientific">Panagrolaimus sp. JU765</name>
    <dbReference type="NCBI Taxonomy" id="591449"/>
    <lineage>
        <taxon>Eukaryota</taxon>
        <taxon>Metazoa</taxon>
        <taxon>Ecdysozoa</taxon>
        <taxon>Nematoda</taxon>
        <taxon>Chromadorea</taxon>
        <taxon>Rhabditida</taxon>
        <taxon>Tylenchina</taxon>
        <taxon>Panagrolaimomorpha</taxon>
        <taxon>Panagrolaimoidea</taxon>
        <taxon>Panagrolaimidae</taxon>
        <taxon>Panagrolaimus</taxon>
    </lineage>
</organism>
<sequence>MVEVKMEMLLILVHGITNTAGLFWRVRQDLVNKGYADNEIYATTYGDGGKTNVLFVTMDCHYVKTIRMMIQAVADYTHSKVNVIGYSMGSPISRKAILGGACVDTGENIGPPLTHLVDTFLGVAGANFGSMLCVLPFGSCNMNNGMSCYSRFLADINGPTRYEGSKIFTIYSRNDEKVGYQACGRLASAINGQDAGIEQNGRNHDQVIFETVELQHNLITFGHA</sequence>
<reference evidence="2" key="1">
    <citation type="submission" date="2022-11" db="UniProtKB">
        <authorList>
            <consortium name="WormBaseParasite"/>
        </authorList>
    </citation>
    <scope>IDENTIFICATION</scope>
</reference>
<proteinExistence type="predicted"/>
<name>A0AC34QBU9_9BILA</name>
<dbReference type="Proteomes" id="UP000887576">
    <property type="component" value="Unplaced"/>
</dbReference>
<protein>
    <submittedName>
        <fullName evidence="2">Triacylglycerol lipase</fullName>
    </submittedName>
</protein>
<accession>A0AC34QBU9</accession>
<evidence type="ECO:0000313" key="1">
    <source>
        <dbReference type="Proteomes" id="UP000887576"/>
    </source>
</evidence>